<dbReference type="Proteomes" id="UP000192569">
    <property type="component" value="Chromosome I"/>
</dbReference>
<dbReference type="CDD" id="cd11614">
    <property type="entry name" value="SAF_CpaB_FlgA_like"/>
    <property type="match status" value="1"/>
</dbReference>
<proteinExistence type="predicted"/>
<dbReference type="Pfam" id="PF16976">
    <property type="entry name" value="RcpC"/>
    <property type="match status" value="1"/>
</dbReference>
<keyword evidence="1" id="KW-0812">Transmembrane</keyword>
<dbReference type="OrthoDB" id="163768at2"/>
<feature type="domain" description="SAF" evidence="2">
    <location>
        <begin position="39"/>
        <end position="101"/>
    </location>
</feature>
<dbReference type="EMBL" id="LT838272">
    <property type="protein sequence ID" value="SMB94885.1"/>
    <property type="molecule type" value="Genomic_DNA"/>
</dbReference>
<gene>
    <name evidence="3" type="ORF">SAMN00808754_1132</name>
</gene>
<keyword evidence="1" id="KW-0472">Membrane</keyword>
<dbReference type="NCBIfam" id="TIGR03177">
    <property type="entry name" value="pilus_cpaB"/>
    <property type="match status" value="1"/>
</dbReference>
<dbReference type="AlphaFoldDB" id="A0A1W1VNC5"/>
<evidence type="ECO:0000313" key="3">
    <source>
        <dbReference type="EMBL" id="SMB94885.1"/>
    </source>
</evidence>
<dbReference type="InterPro" id="IPR031571">
    <property type="entry name" value="RcpC_dom"/>
</dbReference>
<dbReference type="RefSeq" id="WP_084664661.1">
    <property type="nucleotide sequence ID" value="NZ_LT838272.1"/>
</dbReference>
<sequence length="247" mass="27410">MRQKLLWVLFFSLSLITAISVYFYLQKLEERYRQKGDFQPVVVAKERIPARTPITASMLEIKYLPPGYLSGHFLTETREALGKITRTEILQGEILRQEKLVTGKEATNELAFLVTPGKRAVTIAVNDVSGLAGLLRPGDRVDILATLEVSPGPGQDKVSTTSLVVQNVEVLSVDQSLENTPSSLEGKKQGGQRNITLLVTPKQAQSLVLSSEKGSLRLLLRSPSDREPIYLPPLKIYELLSKPEVMQ</sequence>
<name>A0A1W1VNC5_9FIRM</name>
<keyword evidence="4" id="KW-1185">Reference proteome</keyword>
<reference evidence="3 4" key="1">
    <citation type="submission" date="2017-04" db="EMBL/GenBank/DDBJ databases">
        <authorList>
            <person name="Afonso C.L."/>
            <person name="Miller P.J."/>
            <person name="Scott M.A."/>
            <person name="Spackman E."/>
            <person name="Goraichik I."/>
            <person name="Dimitrov K.M."/>
            <person name="Suarez D.L."/>
            <person name="Swayne D.E."/>
        </authorList>
    </citation>
    <scope>NUCLEOTIDE SEQUENCE [LARGE SCALE GENOMIC DNA]</scope>
    <source>
        <strain evidence="3 4">ToBE</strain>
    </source>
</reference>
<accession>A0A1W1VNC5</accession>
<dbReference type="InterPro" id="IPR017592">
    <property type="entry name" value="Pilus_assmbl_Flp-typ_CpaB"/>
</dbReference>
<dbReference type="Pfam" id="PF08666">
    <property type="entry name" value="SAF"/>
    <property type="match status" value="1"/>
</dbReference>
<protein>
    <submittedName>
        <fullName evidence="3">Pilus assembly protein CpaB</fullName>
    </submittedName>
</protein>
<dbReference type="Gene3D" id="3.90.1210.10">
    <property type="entry name" value="Antifreeze-like/N-acetylneuraminic acid synthase C-terminal domain"/>
    <property type="match status" value="1"/>
</dbReference>
<organism evidence="3 4">
    <name type="scientific">Thermanaeromonas toyohensis ToBE</name>
    <dbReference type="NCBI Taxonomy" id="698762"/>
    <lineage>
        <taxon>Bacteria</taxon>
        <taxon>Bacillati</taxon>
        <taxon>Bacillota</taxon>
        <taxon>Clostridia</taxon>
        <taxon>Neomoorellales</taxon>
        <taxon>Neomoorellaceae</taxon>
        <taxon>Thermanaeromonas</taxon>
    </lineage>
</organism>
<evidence type="ECO:0000313" key="4">
    <source>
        <dbReference type="Proteomes" id="UP000192569"/>
    </source>
</evidence>
<evidence type="ECO:0000256" key="1">
    <source>
        <dbReference type="SAM" id="Phobius"/>
    </source>
</evidence>
<dbReference type="STRING" id="698762.SAMN00808754_1132"/>
<dbReference type="InterPro" id="IPR013974">
    <property type="entry name" value="SAF"/>
</dbReference>
<feature type="transmembrane region" description="Helical" evidence="1">
    <location>
        <begin position="6"/>
        <end position="25"/>
    </location>
</feature>
<dbReference type="SMART" id="SM00858">
    <property type="entry name" value="SAF"/>
    <property type="match status" value="1"/>
</dbReference>
<keyword evidence="1" id="KW-1133">Transmembrane helix</keyword>
<evidence type="ECO:0000259" key="2">
    <source>
        <dbReference type="SMART" id="SM00858"/>
    </source>
</evidence>